<proteinExistence type="predicted"/>
<reference evidence="1 2" key="1">
    <citation type="submission" date="2021-01" db="EMBL/GenBank/DDBJ databases">
        <title>Whole genome shotgun sequence of Plantactinospora endophytica NBRC 110450.</title>
        <authorList>
            <person name="Komaki H."/>
            <person name="Tamura T."/>
        </authorList>
    </citation>
    <scope>NUCLEOTIDE SEQUENCE [LARGE SCALE GENOMIC DNA]</scope>
    <source>
        <strain evidence="1 2">NBRC 110450</strain>
    </source>
</reference>
<dbReference type="RefSeq" id="WP_203870992.1">
    <property type="nucleotide sequence ID" value="NZ_BONW01000045.1"/>
</dbReference>
<name>A0ABQ4EDC1_9ACTN</name>
<gene>
    <name evidence="1" type="ORF">Pen02_75960</name>
</gene>
<protein>
    <submittedName>
        <fullName evidence="1">Uncharacterized protein</fullName>
    </submittedName>
</protein>
<evidence type="ECO:0000313" key="2">
    <source>
        <dbReference type="Proteomes" id="UP000646749"/>
    </source>
</evidence>
<keyword evidence="2" id="KW-1185">Reference proteome</keyword>
<dbReference type="EMBL" id="BONW01000045">
    <property type="protein sequence ID" value="GIG92660.1"/>
    <property type="molecule type" value="Genomic_DNA"/>
</dbReference>
<organism evidence="1 2">
    <name type="scientific">Plantactinospora endophytica</name>
    <dbReference type="NCBI Taxonomy" id="673535"/>
    <lineage>
        <taxon>Bacteria</taxon>
        <taxon>Bacillati</taxon>
        <taxon>Actinomycetota</taxon>
        <taxon>Actinomycetes</taxon>
        <taxon>Micromonosporales</taxon>
        <taxon>Micromonosporaceae</taxon>
        <taxon>Plantactinospora</taxon>
    </lineage>
</organism>
<accession>A0ABQ4EDC1</accession>
<dbReference type="Proteomes" id="UP000646749">
    <property type="component" value="Unassembled WGS sequence"/>
</dbReference>
<sequence>MTTYAQLRAESWWGREIVTPEVAWLGTELCRRTGRPRGAFGSKGDNEHLRGAHRSQEWILNSRHCTDRTYTVQSGLTATQRRHVAGVDFTPGSDTQMIAQCRRIYAAVRAGRLEEVREFFGNVDGDRVVDGWDNVRDRTASSTRSHLWHWHLTLDRRHCADRSLMERILAIVLDDTLEEDDMPLTNADAKLVARAVVSQKLGSSGPTVQVALQEAASLDSRLTALEAQLRATVAPVDVDALAAALKPHLTAAAVEAVRAALKVD</sequence>
<comment type="caution">
    <text evidence="1">The sequence shown here is derived from an EMBL/GenBank/DDBJ whole genome shotgun (WGS) entry which is preliminary data.</text>
</comment>
<evidence type="ECO:0000313" key="1">
    <source>
        <dbReference type="EMBL" id="GIG92660.1"/>
    </source>
</evidence>